<evidence type="ECO:0000313" key="5">
    <source>
        <dbReference type="Proteomes" id="UP000184123"/>
    </source>
</evidence>
<evidence type="ECO:0000313" key="3">
    <source>
        <dbReference type="EMBL" id="GEN24516.1"/>
    </source>
</evidence>
<dbReference type="OrthoDB" id="136308at2"/>
<dbReference type="AlphaFoldDB" id="A0A1M7JQM0"/>
<gene>
    <name evidence="3" type="ORF">HCU01_24650</name>
    <name evidence="4" type="ORF">SAMN05660971_03271</name>
</gene>
<reference evidence="4 5" key="1">
    <citation type="submission" date="2016-11" db="EMBL/GenBank/DDBJ databases">
        <authorList>
            <person name="Jaros S."/>
            <person name="Januszkiewicz K."/>
            <person name="Wedrychowicz H."/>
        </authorList>
    </citation>
    <scope>NUCLEOTIDE SEQUENCE [LARGE SCALE GENOMIC DNA]</scope>
    <source>
        <strain evidence="4 5">DSM 4740</strain>
    </source>
</reference>
<evidence type="ECO:0000313" key="4">
    <source>
        <dbReference type="EMBL" id="SHM55298.1"/>
    </source>
</evidence>
<protein>
    <submittedName>
        <fullName evidence="3 4">Aldehyde dehydrogenase</fullName>
    </submittedName>
</protein>
<dbReference type="InterPro" id="IPR016161">
    <property type="entry name" value="Ald_DH/histidinol_DH"/>
</dbReference>
<organism evidence="4 5">
    <name type="scientific">Halomonas cupida</name>
    <dbReference type="NCBI Taxonomy" id="44933"/>
    <lineage>
        <taxon>Bacteria</taxon>
        <taxon>Pseudomonadati</taxon>
        <taxon>Pseudomonadota</taxon>
        <taxon>Gammaproteobacteria</taxon>
        <taxon>Oceanospirillales</taxon>
        <taxon>Halomonadaceae</taxon>
        <taxon>Halomonas</taxon>
    </lineage>
</organism>
<dbReference type="Pfam" id="PF00171">
    <property type="entry name" value="Aldedh"/>
    <property type="match status" value="1"/>
</dbReference>
<dbReference type="EMBL" id="FRCA01000009">
    <property type="protein sequence ID" value="SHM55298.1"/>
    <property type="molecule type" value="Genomic_DNA"/>
</dbReference>
<dbReference type="RefSeq" id="WP_073436285.1">
    <property type="nucleotide sequence ID" value="NZ_BJXU01000094.1"/>
</dbReference>
<dbReference type="InterPro" id="IPR016163">
    <property type="entry name" value="Ald_DH_C"/>
</dbReference>
<dbReference type="InterPro" id="IPR016162">
    <property type="entry name" value="Ald_DH_N"/>
</dbReference>
<dbReference type="EMBL" id="BJXU01000094">
    <property type="protein sequence ID" value="GEN24516.1"/>
    <property type="molecule type" value="Genomic_DNA"/>
</dbReference>
<dbReference type="STRING" id="44933.SAMN05660971_03271"/>
<dbReference type="GO" id="GO:0016620">
    <property type="term" value="F:oxidoreductase activity, acting on the aldehyde or oxo group of donors, NAD or NADP as acceptor"/>
    <property type="evidence" value="ECO:0007669"/>
    <property type="project" value="InterPro"/>
</dbReference>
<feature type="domain" description="Aldehyde dehydrogenase" evidence="2">
    <location>
        <begin position="217"/>
        <end position="337"/>
    </location>
</feature>
<dbReference type="Gene3D" id="3.40.605.10">
    <property type="entry name" value="Aldehyde Dehydrogenase, Chain A, domain 1"/>
    <property type="match status" value="1"/>
</dbReference>
<dbReference type="SUPFAM" id="SSF53720">
    <property type="entry name" value="ALDH-like"/>
    <property type="match status" value="1"/>
</dbReference>
<evidence type="ECO:0000256" key="1">
    <source>
        <dbReference type="ARBA" id="ARBA00023002"/>
    </source>
</evidence>
<reference evidence="3 6" key="2">
    <citation type="submission" date="2019-07" db="EMBL/GenBank/DDBJ databases">
        <title>Whole genome shotgun sequence of Halomonas cupida NBRC 102219.</title>
        <authorList>
            <person name="Hosoyama A."/>
            <person name="Uohara A."/>
            <person name="Ohji S."/>
            <person name="Ichikawa N."/>
        </authorList>
    </citation>
    <scope>NUCLEOTIDE SEQUENCE [LARGE SCALE GENOMIC DNA]</scope>
    <source>
        <strain evidence="3 6">NBRC 102219</strain>
    </source>
</reference>
<proteinExistence type="predicted"/>
<dbReference type="Proteomes" id="UP000321726">
    <property type="component" value="Unassembled WGS sequence"/>
</dbReference>
<dbReference type="InterPro" id="IPR015590">
    <property type="entry name" value="Aldehyde_DH_dom"/>
</dbReference>
<name>A0A1M7JQM0_9GAMM</name>
<evidence type="ECO:0000313" key="6">
    <source>
        <dbReference type="Proteomes" id="UP000321726"/>
    </source>
</evidence>
<evidence type="ECO:0000259" key="2">
    <source>
        <dbReference type="Pfam" id="PF00171"/>
    </source>
</evidence>
<sequence>MTTTEQEVATAASRYPQHEAALEALYRHRNDWAQTSVKERLSVLQQVKDALLVVAEDWAMAASKAKGLPESSPLAGEEWLAGPGAMMAGCNGLMHTLQQLEGKAFLDGVPRRTLANGRLSVRVTPSSHWDRLLLSGITADVWMQSGVTEGNLAEHAALAYDVPEEKREGKVALILGAGNVASIAPLDVFHKLFVENQVCLLKLNPVNDYLLPFLEKALAALIDRNALHIVKGDGAVGAWLTEHPYIEEMHITGAEATHDAIVWGTGDEALRNREAGTPRNSKRFTSELGAVCPTIVVPGPWSKADIAFQAEQLATQKLQNSGFNCVACQVLIMPRGWEHGADLLEQLKTVMASSTRPAWYPGAADRLAAFREKANDPVEVSRGEALPVIMAKTSDADYFREAEVFGPAMSLTELEAGDAESYLRAAIDYANEKLHGTLGANIVIHPETRRAIGKQRFEELITELRYGTIAINTWSGIGFLLAPCPWGAFPGHTLEDVQSGIGTVHNCLMLEKTERTIIEAPFRPFPRTLLTGRPTLLPRPPWFITNRRQDRVAELLVDFYHAPGWLKLPRLFLHSLQG</sequence>
<accession>A0A1M7JQM0</accession>
<keyword evidence="1" id="KW-0560">Oxidoreductase</keyword>
<dbReference type="Gene3D" id="3.40.309.10">
    <property type="entry name" value="Aldehyde Dehydrogenase, Chain A, domain 2"/>
    <property type="match status" value="1"/>
</dbReference>
<dbReference type="Proteomes" id="UP000184123">
    <property type="component" value="Unassembled WGS sequence"/>
</dbReference>
<keyword evidence="6" id="KW-1185">Reference proteome</keyword>